<feature type="transmembrane region" description="Helical" evidence="1">
    <location>
        <begin position="37"/>
        <end position="60"/>
    </location>
</feature>
<protein>
    <submittedName>
        <fullName evidence="2">Uncharacterized protein</fullName>
    </submittedName>
</protein>
<dbReference type="AlphaFoldDB" id="A0A164JSX8"/>
<gene>
    <name evidence="2" type="ORF">APZ42_000260</name>
</gene>
<reference evidence="2 3" key="1">
    <citation type="submission" date="2016-03" db="EMBL/GenBank/DDBJ databases">
        <title>EvidentialGene: Evidence-directed Construction of Genes on Genomes.</title>
        <authorList>
            <person name="Gilbert D.G."/>
            <person name="Choi J.-H."/>
            <person name="Mockaitis K."/>
            <person name="Colbourne J."/>
            <person name="Pfrender M."/>
        </authorList>
    </citation>
    <scope>NUCLEOTIDE SEQUENCE [LARGE SCALE GENOMIC DNA]</scope>
    <source>
        <strain evidence="2 3">Xinb3</strain>
        <tissue evidence="2">Complete organism</tissue>
    </source>
</reference>
<accession>A0A164JSX8</accession>
<evidence type="ECO:0000256" key="1">
    <source>
        <dbReference type="SAM" id="Phobius"/>
    </source>
</evidence>
<name>A0A164JSX8_9CRUS</name>
<keyword evidence="1" id="KW-0812">Transmembrane</keyword>
<keyword evidence="3" id="KW-1185">Reference proteome</keyword>
<organism evidence="2 3">
    <name type="scientific">Daphnia magna</name>
    <dbReference type="NCBI Taxonomy" id="35525"/>
    <lineage>
        <taxon>Eukaryota</taxon>
        <taxon>Metazoa</taxon>
        <taxon>Ecdysozoa</taxon>
        <taxon>Arthropoda</taxon>
        <taxon>Crustacea</taxon>
        <taxon>Branchiopoda</taxon>
        <taxon>Diplostraca</taxon>
        <taxon>Cladocera</taxon>
        <taxon>Anomopoda</taxon>
        <taxon>Daphniidae</taxon>
        <taxon>Daphnia</taxon>
    </lineage>
</organism>
<evidence type="ECO:0000313" key="3">
    <source>
        <dbReference type="Proteomes" id="UP000076858"/>
    </source>
</evidence>
<dbReference type="Proteomes" id="UP000076858">
    <property type="component" value="Unassembled WGS sequence"/>
</dbReference>
<evidence type="ECO:0000313" key="2">
    <source>
        <dbReference type="EMBL" id="KZS02626.1"/>
    </source>
</evidence>
<sequence length="75" mass="8605">MDFRACWFKIGYACFLTVTFPSFNASSFQKSTLFVDIVGYLFVLVQSTIVSVPIFIFNFFQDLVLLAFSFHGVVR</sequence>
<comment type="caution">
    <text evidence="2">The sequence shown here is derived from an EMBL/GenBank/DDBJ whole genome shotgun (WGS) entry which is preliminary data.</text>
</comment>
<proteinExistence type="predicted"/>
<keyword evidence="1" id="KW-1133">Transmembrane helix</keyword>
<keyword evidence="1" id="KW-0472">Membrane</keyword>
<dbReference type="EMBL" id="LRGB01003908">
    <property type="protein sequence ID" value="KZS02626.1"/>
    <property type="molecule type" value="Genomic_DNA"/>
</dbReference>